<proteinExistence type="predicted"/>
<dbReference type="Pfam" id="PF13411">
    <property type="entry name" value="MerR_1"/>
    <property type="match status" value="1"/>
</dbReference>
<dbReference type="EMBL" id="BAAATR010000022">
    <property type="protein sequence ID" value="GAA2258143.1"/>
    <property type="molecule type" value="Genomic_DNA"/>
</dbReference>
<name>A0ABP5RFB9_9ACTN</name>
<gene>
    <name evidence="3" type="ORF">GCM10010430_47480</name>
</gene>
<dbReference type="PRINTS" id="PR00040">
    <property type="entry name" value="HTHMERR"/>
</dbReference>
<evidence type="ECO:0000313" key="3">
    <source>
        <dbReference type="EMBL" id="GAA2258143.1"/>
    </source>
</evidence>
<evidence type="ECO:0000259" key="2">
    <source>
        <dbReference type="PROSITE" id="PS50937"/>
    </source>
</evidence>
<evidence type="ECO:0000313" key="4">
    <source>
        <dbReference type="Proteomes" id="UP001500305"/>
    </source>
</evidence>
<dbReference type="InterPro" id="IPR009061">
    <property type="entry name" value="DNA-bd_dom_put_sf"/>
</dbReference>
<feature type="domain" description="HTH merR-type" evidence="2">
    <location>
        <begin position="1"/>
        <end position="70"/>
    </location>
</feature>
<dbReference type="PANTHER" id="PTHR30204:SF98">
    <property type="entry name" value="HTH-TYPE TRANSCRIPTIONAL REGULATOR ADHR"/>
    <property type="match status" value="1"/>
</dbReference>
<reference evidence="4" key="1">
    <citation type="journal article" date="2019" name="Int. J. Syst. Evol. Microbiol.">
        <title>The Global Catalogue of Microorganisms (GCM) 10K type strain sequencing project: providing services to taxonomists for standard genome sequencing and annotation.</title>
        <authorList>
            <consortium name="The Broad Institute Genomics Platform"/>
            <consortium name="The Broad Institute Genome Sequencing Center for Infectious Disease"/>
            <person name="Wu L."/>
            <person name="Ma J."/>
        </authorList>
    </citation>
    <scope>NUCLEOTIDE SEQUENCE [LARGE SCALE GENOMIC DNA]</scope>
    <source>
        <strain evidence="4">JCM 7356</strain>
    </source>
</reference>
<dbReference type="InterPro" id="IPR000551">
    <property type="entry name" value="MerR-type_HTH_dom"/>
</dbReference>
<comment type="caution">
    <text evidence="3">The sequence shown here is derived from an EMBL/GenBank/DDBJ whole genome shotgun (WGS) entry which is preliminary data.</text>
</comment>
<accession>A0ABP5RFB9</accession>
<dbReference type="CDD" id="cd04780">
    <property type="entry name" value="HTH_MerR-like_sg5"/>
    <property type="match status" value="1"/>
</dbReference>
<dbReference type="InterPro" id="IPR047057">
    <property type="entry name" value="MerR_fam"/>
</dbReference>
<organism evidence="3 4">
    <name type="scientific">Kitasatospora cystarginea</name>
    <dbReference type="NCBI Taxonomy" id="58350"/>
    <lineage>
        <taxon>Bacteria</taxon>
        <taxon>Bacillati</taxon>
        <taxon>Actinomycetota</taxon>
        <taxon>Actinomycetes</taxon>
        <taxon>Kitasatosporales</taxon>
        <taxon>Streptomycetaceae</taxon>
        <taxon>Kitasatospora</taxon>
    </lineage>
</organism>
<keyword evidence="1" id="KW-0238">DNA-binding</keyword>
<dbReference type="Gene3D" id="1.10.1660.10">
    <property type="match status" value="1"/>
</dbReference>
<evidence type="ECO:0000256" key="1">
    <source>
        <dbReference type="ARBA" id="ARBA00023125"/>
    </source>
</evidence>
<protein>
    <submittedName>
        <fullName evidence="3">MerR family transcriptional regulator</fullName>
    </submittedName>
</protein>
<dbReference type="SUPFAM" id="SSF46955">
    <property type="entry name" value="Putative DNA-binding domain"/>
    <property type="match status" value="1"/>
</dbReference>
<keyword evidence="4" id="KW-1185">Reference proteome</keyword>
<dbReference type="Proteomes" id="UP001500305">
    <property type="component" value="Unassembled WGS sequence"/>
</dbReference>
<dbReference type="PANTHER" id="PTHR30204">
    <property type="entry name" value="REDOX-CYCLING DRUG-SENSING TRANSCRIPTIONAL ACTIVATOR SOXR"/>
    <property type="match status" value="1"/>
</dbReference>
<dbReference type="PROSITE" id="PS50937">
    <property type="entry name" value="HTH_MERR_2"/>
    <property type="match status" value="1"/>
</dbReference>
<dbReference type="SMART" id="SM00422">
    <property type="entry name" value="HTH_MERR"/>
    <property type="match status" value="1"/>
</dbReference>
<sequence length="213" mass="22469">MRIGELSSRTGVPVPTIKYYLREGLLPSGERTSPNQAQYGDGHVRRLKLVRAMLEVGKLSIAATREVLNAIDAPGGTLHGTLGAAQSAVTAEPSAGGDEDGARQEADRLVAVLAERRGWRVKPGGAARQALIQVVAAYQRLGQEDLLGILDEYAVAAERLAAAEIAVIAGRSELDGQVEGVVIGLVLGDALMAAMRRLAQEDVSRRAVGERAN</sequence>